<keyword evidence="1 3" id="KW-0479">Metal-binding</keyword>
<feature type="domain" description="RING-type" evidence="6">
    <location>
        <begin position="413"/>
        <end position="448"/>
    </location>
</feature>
<feature type="domain" description="FERM" evidence="5">
    <location>
        <begin position="1"/>
        <end position="255"/>
    </location>
</feature>
<dbReference type="PRINTS" id="PR00935">
    <property type="entry name" value="BAND41"/>
</dbReference>
<dbReference type="Pfam" id="PF00373">
    <property type="entry name" value="FERM_M"/>
    <property type="match status" value="1"/>
</dbReference>
<dbReference type="PANTHER" id="PTHR23280">
    <property type="entry name" value="4.1 G PROTEIN"/>
    <property type="match status" value="1"/>
</dbReference>
<dbReference type="Gene3D" id="3.10.20.90">
    <property type="entry name" value="Phosphatidylinositol 3-kinase Catalytic Subunit, Chain A, domain 1"/>
    <property type="match status" value="1"/>
</dbReference>
<organism evidence="7 8">
    <name type="scientific">Saccoglossus kowalevskii</name>
    <name type="common">Acorn worm</name>
    <dbReference type="NCBI Taxonomy" id="10224"/>
    <lineage>
        <taxon>Eukaryota</taxon>
        <taxon>Metazoa</taxon>
        <taxon>Hemichordata</taxon>
        <taxon>Enteropneusta</taxon>
        <taxon>Harrimaniidae</taxon>
        <taxon>Saccoglossus</taxon>
    </lineage>
</organism>
<evidence type="ECO:0000256" key="3">
    <source>
        <dbReference type="PROSITE-ProRule" id="PRU00175"/>
    </source>
</evidence>
<dbReference type="PROSITE" id="PS50057">
    <property type="entry name" value="FERM_3"/>
    <property type="match status" value="1"/>
</dbReference>
<dbReference type="InterPro" id="IPR018980">
    <property type="entry name" value="FERM_PH-like_C"/>
</dbReference>
<proteinExistence type="predicted"/>
<dbReference type="GeneID" id="102805109"/>
<gene>
    <name evidence="8" type="primary">LOC102805109</name>
</gene>
<dbReference type="SMART" id="SM01196">
    <property type="entry name" value="FERM_C"/>
    <property type="match status" value="1"/>
</dbReference>
<keyword evidence="7" id="KW-1185">Reference proteome</keyword>
<feature type="compositionally biased region" description="Polar residues" evidence="4">
    <location>
        <begin position="366"/>
        <end position="379"/>
    </location>
</feature>
<feature type="region of interest" description="Disordered" evidence="4">
    <location>
        <begin position="365"/>
        <end position="390"/>
    </location>
</feature>
<dbReference type="Gene3D" id="1.20.80.10">
    <property type="match status" value="1"/>
</dbReference>
<dbReference type="Pfam" id="PF13920">
    <property type="entry name" value="zf-C3HC4_3"/>
    <property type="match status" value="1"/>
</dbReference>
<keyword evidence="1 3" id="KW-0863">Zinc-finger</keyword>
<evidence type="ECO:0000259" key="5">
    <source>
        <dbReference type="PROSITE" id="PS50057"/>
    </source>
</evidence>
<dbReference type="SUPFAM" id="SSF54236">
    <property type="entry name" value="Ubiquitin-like"/>
    <property type="match status" value="1"/>
</dbReference>
<dbReference type="Gene3D" id="1.10.533.10">
    <property type="entry name" value="Death Domain, Fas"/>
    <property type="match status" value="1"/>
</dbReference>
<dbReference type="RefSeq" id="XP_006813272.1">
    <property type="nucleotide sequence ID" value="XM_006813209.1"/>
</dbReference>
<dbReference type="InterPro" id="IPR011029">
    <property type="entry name" value="DEATH-like_dom_sf"/>
</dbReference>
<evidence type="ECO:0000313" key="7">
    <source>
        <dbReference type="Proteomes" id="UP000694865"/>
    </source>
</evidence>
<dbReference type="InterPro" id="IPR019749">
    <property type="entry name" value="Band_41_domain"/>
</dbReference>
<dbReference type="SUPFAM" id="SSF47031">
    <property type="entry name" value="Second domain of FERM"/>
    <property type="match status" value="1"/>
</dbReference>
<dbReference type="InterPro" id="IPR029071">
    <property type="entry name" value="Ubiquitin-like_domsf"/>
</dbReference>
<accession>A0ABM0LZT1</accession>
<dbReference type="Pfam" id="PF09379">
    <property type="entry name" value="FERM_N"/>
    <property type="match status" value="1"/>
</dbReference>
<evidence type="ECO:0000256" key="4">
    <source>
        <dbReference type="SAM" id="MobiDB-lite"/>
    </source>
</evidence>
<dbReference type="InterPro" id="IPR018979">
    <property type="entry name" value="FERM_N"/>
</dbReference>
<dbReference type="SMART" id="SM00295">
    <property type="entry name" value="B41"/>
    <property type="match status" value="1"/>
</dbReference>
<dbReference type="SUPFAM" id="SSF57850">
    <property type="entry name" value="RING/U-box"/>
    <property type="match status" value="1"/>
</dbReference>
<dbReference type="SUPFAM" id="SSF50729">
    <property type="entry name" value="PH domain-like"/>
    <property type="match status" value="1"/>
</dbReference>
<dbReference type="PANTHER" id="PTHR23280:SF13">
    <property type="entry name" value="E3 UBIQUITIN-PROTEIN LIGASE MYLIP"/>
    <property type="match status" value="1"/>
</dbReference>
<name>A0ABM0LZT1_SACKO</name>
<dbReference type="Gene3D" id="1.10.1170.10">
    <property type="entry name" value="Inhibitor Of Apoptosis Protein (2mihbC-IAP-1), Chain A"/>
    <property type="match status" value="1"/>
</dbReference>
<dbReference type="InterPro" id="IPR000299">
    <property type="entry name" value="FERM_domain"/>
</dbReference>
<keyword evidence="2" id="KW-0862">Zinc</keyword>
<dbReference type="InterPro" id="IPR001841">
    <property type="entry name" value="Znf_RING"/>
</dbReference>
<dbReference type="Proteomes" id="UP000694865">
    <property type="component" value="Unplaced"/>
</dbReference>
<dbReference type="PROSITE" id="PS50089">
    <property type="entry name" value="ZF_RING_2"/>
    <property type="match status" value="1"/>
</dbReference>
<dbReference type="Gene3D" id="2.30.29.30">
    <property type="entry name" value="Pleckstrin-homology domain (PH domain)/Phosphotyrosine-binding domain (PTB)"/>
    <property type="match status" value="1"/>
</dbReference>
<evidence type="ECO:0000313" key="8">
    <source>
        <dbReference type="RefSeq" id="XP_006813272.1"/>
    </source>
</evidence>
<sequence>VCEEIGLLEKDYFGLRYSGRKGEKLWMNLRNPLKLQLRGRQPYRLCLQVKYFVHPQELQQPSTRHQYYLTLKSLLLENHFELTEEEQTKCWSLIAQSEYGDKVEDQPVDYQRILPNVSDSHYPAIIEAHRSLNGLTQSYAEIEFLKLVSELDSYGVEFFIVRSEQRQSVTIGVNSTGLQVLPNEKLNETQKIPFEDISRVSYHHNRFVVHYYKRATETDRESSTTCLKYSLPSRRAAQGLFRAFTETHTFFRCERVESVVRQQHSHTGLGSLVALVKPTTCKGKIFQFDVQKTRRQAYDSTWSKLHPHSCSVYTLGSELSLAESIQGASSNSAGSWDLRSGTLERYISQNIAFIKTVDDNIEEESSIMSTDQSKVSTNSDKSETNRTSRTSTHNDLILTLRNEVTQLKESRLCQVCLDNKISTAFCPCGHMMCCVPCAQECKKCPLCRAEITYIQRVFYPCD</sequence>
<evidence type="ECO:0000256" key="1">
    <source>
        <dbReference type="ARBA" id="ARBA00022771"/>
    </source>
</evidence>
<dbReference type="InterPro" id="IPR014352">
    <property type="entry name" value="FERM/acyl-CoA-bd_prot_sf"/>
</dbReference>
<dbReference type="InterPro" id="IPR019748">
    <property type="entry name" value="FERM_central"/>
</dbReference>
<dbReference type="InterPro" id="IPR011993">
    <property type="entry name" value="PH-like_dom_sf"/>
</dbReference>
<protein>
    <submittedName>
        <fullName evidence="8">E3 ubiquitin-protein ligase MYLIP-like</fullName>
    </submittedName>
</protein>
<evidence type="ECO:0000259" key="6">
    <source>
        <dbReference type="PROSITE" id="PS50089"/>
    </source>
</evidence>
<evidence type="ECO:0000256" key="2">
    <source>
        <dbReference type="ARBA" id="ARBA00022833"/>
    </source>
</evidence>
<reference evidence="8" key="1">
    <citation type="submission" date="2025-08" db="UniProtKB">
        <authorList>
            <consortium name="RefSeq"/>
        </authorList>
    </citation>
    <scope>IDENTIFICATION</scope>
    <source>
        <tissue evidence="8">Testes</tissue>
    </source>
</reference>
<feature type="non-terminal residue" evidence="8">
    <location>
        <position position="1"/>
    </location>
</feature>
<dbReference type="Pfam" id="PF09380">
    <property type="entry name" value="FERM_C"/>
    <property type="match status" value="1"/>
</dbReference>
<dbReference type="InterPro" id="IPR035963">
    <property type="entry name" value="FERM_2"/>
</dbReference>
<dbReference type="CDD" id="cd14473">
    <property type="entry name" value="FERM_B-lobe"/>
    <property type="match status" value="1"/>
</dbReference>